<evidence type="ECO:0000256" key="3">
    <source>
        <dbReference type="ARBA" id="ARBA00023235"/>
    </source>
</evidence>
<reference evidence="5 6" key="1">
    <citation type="submission" date="2023-01" db="EMBL/GenBank/DDBJ databases">
        <title>Psychrosphaera sp. nov., isolated from marine algae.</title>
        <authorList>
            <person name="Bayburt H."/>
            <person name="Choi B.J."/>
            <person name="Kim J.M."/>
            <person name="Choi D.G."/>
            <person name="Jeon C.O."/>
        </authorList>
    </citation>
    <scope>NUCLEOTIDE SEQUENCE [LARGE SCALE GENOMIC DNA]</scope>
    <source>
        <strain evidence="5 6">G1-22</strain>
    </source>
</reference>
<evidence type="ECO:0000313" key="5">
    <source>
        <dbReference type="EMBL" id="MDC2887789.1"/>
    </source>
</evidence>
<organism evidence="5 6">
    <name type="scientific">Psychrosphaera algicola</name>
    <dbReference type="NCBI Taxonomy" id="3023714"/>
    <lineage>
        <taxon>Bacteria</taxon>
        <taxon>Pseudomonadati</taxon>
        <taxon>Pseudomonadota</taxon>
        <taxon>Gammaproteobacteria</taxon>
        <taxon>Alteromonadales</taxon>
        <taxon>Pseudoalteromonadaceae</taxon>
        <taxon>Psychrosphaera</taxon>
    </lineage>
</organism>
<proteinExistence type="inferred from homology"/>
<dbReference type="EC" id="5.1.3.15" evidence="4"/>
<keyword evidence="3 4" id="KW-0413">Isomerase</keyword>
<gene>
    <name evidence="5" type="ORF">PN838_01680</name>
</gene>
<evidence type="ECO:0000256" key="2">
    <source>
        <dbReference type="ARBA" id="ARBA00005866"/>
    </source>
</evidence>
<dbReference type="PANTHER" id="PTHR11122:SF13">
    <property type="entry name" value="GLUCOSE-6-PHOSPHATE 1-EPIMERASE"/>
    <property type="match status" value="1"/>
</dbReference>
<dbReference type="InterPro" id="IPR008183">
    <property type="entry name" value="Aldose_1/G6P_1-epimerase"/>
</dbReference>
<dbReference type="InterPro" id="IPR014718">
    <property type="entry name" value="GH-type_carb-bd"/>
</dbReference>
<sequence length="268" mass="30301">MNNPYIKLVKNKDASDIFDLVHPRFTAQISKFGGHLLAFKPTNQEQWLWLSTSAKLDGSKPIRGGVPLCWPWFGPATGEFEGEPQHGYIRSLDWELILVEGDDKALTVRLSPIMPSELKERLGLDVFVEYKFSNKLKISLVTTNVSETPRPLSQAIHTYFRVDDIHNTEIIGLDNCQFVDKLTKESKQQVSDIKIDQSVDRVYVTDQPDLSCKTNTTTRLISGAGHDSIVVWNPWKELAKDIPDFDDNGYLNMVCIEMANTQGFILAS</sequence>
<comment type="catalytic activity">
    <reaction evidence="1">
        <text>alpha-D-glucose 6-phosphate = beta-D-glucose 6-phosphate</text>
        <dbReference type="Rhea" id="RHEA:16249"/>
        <dbReference type="ChEBI" id="CHEBI:58225"/>
        <dbReference type="ChEBI" id="CHEBI:58247"/>
        <dbReference type="EC" id="5.1.3.15"/>
    </reaction>
</comment>
<accession>A0ABT5F8B6</accession>
<dbReference type="CDD" id="cd09020">
    <property type="entry name" value="D-hex-6-P-epi_like"/>
    <property type="match status" value="1"/>
</dbReference>
<dbReference type="EMBL" id="JAQOMS010000002">
    <property type="protein sequence ID" value="MDC2887789.1"/>
    <property type="molecule type" value="Genomic_DNA"/>
</dbReference>
<evidence type="ECO:0000313" key="6">
    <source>
        <dbReference type="Proteomes" id="UP001528411"/>
    </source>
</evidence>
<dbReference type="SUPFAM" id="SSF74650">
    <property type="entry name" value="Galactose mutarotase-like"/>
    <property type="match status" value="1"/>
</dbReference>
<dbReference type="RefSeq" id="WP_272179577.1">
    <property type="nucleotide sequence ID" value="NZ_JAQOMS010000002.1"/>
</dbReference>
<name>A0ABT5F8B6_9GAMM</name>
<dbReference type="Proteomes" id="UP001528411">
    <property type="component" value="Unassembled WGS sequence"/>
</dbReference>
<evidence type="ECO:0000256" key="4">
    <source>
        <dbReference type="PIRNR" id="PIRNR016020"/>
    </source>
</evidence>
<dbReference type="InterPro" id="IPR025532">
    <property type="entry name" value="G6P_1-epimerase"/>
</dbReference>
<evidence type="ECO:0000256" key="1">
    <source>
        <dbReference type="ARBA" id="ARBA00001096"/>
    </source>
</evidence>
<dbReference type="PANTHER" id="PTHR11122">
    <property type="entry name" value="APOSPORY-ASSOCIATED PROTEIN C-RELATED"/>
    <property type="match status" value="1"/>
</dbReference>
<comment type="caution">
    <text evidence="5">The sequence shown here is derived from an EMBL/GenBank/DDBJ whole genome shotgun (WGS) entry which is preliminary data.</text>
</comment>
<keyword evidence="6" id="KW-1185">Reference proteome</keyword>
<dbReference type="Pfam" id="PF01263">
    <property type="entry name" value="Aldose_epim"/>
    <property type="match status" value="1"/>
</dbReference>
<protein>
    <recommendedName>
        <fullName evidence="4">Putative glucose-6-phosphate 1-epimerase</fullName>
        <ecNumber evidence="4">5.1.3.15</ecNumber>
    </recommendedName>
</protein>
<dbReference type="Gene3D" id="2.70.98.10">
    <property type="match status" value="1"/>
</dbReference>
<dbReference type="PIRSF" id="PIRSF016020">
    <property type="entry name" value="PHexose_mutarotase"/>
    <property type="match status" value="1"/>
</dbReference>
<dbReference type="InterPro" id="IPR011013">
    <property type="entry name" value="Gal_mutarotase_sf_dom"/>
</dbReference>
<comment type="similarity">
    <text evidence="2 4">Belongs to the glucose-6-phosphate 1-epimerase family.</text>
</comment>